<evidence type="ECO:0000313" key="4">
    <source>
        <dbReference type="Proteomes" id="UP000478417"/>
    </source>
</evidence>
<sequence>MEESHQEEQSENFDTLQEDSGLGSISINNEVVANIVAMAAKEVPGVVGLASGGIKDDIAGLFGGKRDSSSAVSISEAADGSYHIKAKLILTFGVQLAKVAQSVQEAVRDQVENMTNKDVSKVDVIVDGVRREDAASPEETETE</sequence>
<dbReference type="RefSeq" id="WP_163964572.1">
    <property type="nucleotide sequence ID" value="NZ_JAAGNX010000002.1"/>
</dbReference>
<protein>
    <submittedName>
        <fullName evidence="3">Asp23/Gls24 family envelope stress response protein</fullName>
    </submittedName>
</protein>
<proteinExistence type="inferred from homology"/>
<reference evidence="3 4" key="1">
    <citation type="submission" date="2020-02" db="EMBL/GenBank/DDBJ databases">
        <title>Albibacoteraceae fam. nov., the first described family within the subdivision 4 Verrucomicrobia.</title>
        <authorList>
            <person name="Xi F."/>
        </authorList>
    </citation>
    <scope>NUCLEOTIDE SEQUENCE [LARGE SCALE GENOMIC DNA]</scope>
    <source>
        <strain evidence="3 4">CK1056</strain>
    </source>
</reference>
<evidence type="ECO:0000256" key="1">
    <source>
        <dbReference type="ARBA" id="ARBA00005721"/>
    </source>
</evidence>
<dbReference type="PANTHER" id="PTHR34297">
    <property type="entry name" value="HYPOTHETICAL CYTOSOLIC PROTEIN-RELATED"/>
    <property type="match status" value="1"/>
</dbReference>
<dbReference type="InterPro" id="IPR005531">
    <property type="entry name" value="Asp23"/>
</dbReference>
<comment type="similarity">
    <text evidence="1">Belongs to the asp23 family.</text>
</comment>
<dbReference type="Proteomes" id="UP000478417">
    <property type="component" value="Unassembled WGS sequence"/>
</dbReference>
<evidence type="ECO:0000256" key="2">
    <source>
        <dbReference type="SAM" id="MobiDB-lite"/>
    </source>
</evidence>
<gene>
    <name evidence="3" type="ORF">G0Q06_08795</name>
</gene>
<dbReference type="EMBL" id="JAAGNX010000002">
    <property type="protein sequence ID" value="NDV62546.1"/>
    <property type="molecule type" value="Genomic_DNA"/>
</dbReference>
<dbReference type="Pfam" id="PF03780">
    <property type="entry name" value="Asp23"/>
    <property type="match status" value="1"/>
</dbReference>
<keyword evidence="4" id="KW-1185">Reference proteome</keyword>
<name>A0A6B2M2E1_9BACT</name>
<dbReference type="PANTHER" id="PTHR34297:SF2">
    <property type="entry name" value="ASP23_GLS24 FAMILY ENVELOPE STRESS RESPONSE PROTEIN"/>
    <property type="match status" value="1"/>
</dbReference>
<evidence type="ECO:0000313" key="3">
    <source>
        <dbReference type="EMBL" id="NDV62546.1"/>
    </source>
</evidence>
<organism evidence="3 4">
    <name type="scientific">Oceanipulchritudo coccoides</name>
    <dbReference type="NCBI Taxonomy" id="2706888"/>
    <lineage>
        <taxon>Bacteria</taxon>
        <taxon>Pseudomonadati</taxon>
        <taxon>Verrucomicrobiota</taxon>
        <taxon>Opitutia</taxon>
        <taxon>Puniceicoccales</taxon>
        <taxon>Oceanipulchritudinaceae</taxon>
        <taxon>Oceanipulchritudo</taxon>
    </lineage>
</organism>
<feature type="region of interest" description="Disordered" evidence="2">
    <location>
        <begin position="1"/>
        <end position="21"/>
    </location>
</feature>
<dbReference type="AlphaFoldDB" id="A0A6B2M2E1"/>
<comment type="caution">
    <text evidence="3">The sequence shown here is derived from an EMBL/GenBank/DDBJ whole genome shotgun (WGS) entry which is preliminary data.</text>
</comment>
<accession>A0A6B2M2E1</accession>